<dbReference type="Gene3D" id="3.30.420.10">
    <property type="entry name" value="Ribonuclease H-like superfamily/Ribonuclease H"/>
    <property type="match status" value="1"/>
</dbReference>
<dbReference type="AlphaFoldDB" id="A0A392QL60"/>
<name>A0A392QL60_9FABA</name>
<dbReference type="EMBL" id="LXQA010142894">
    <property type="protein sequence ID" value="MCI24679.1"/>
    <property type="molecule type" value="Genomic_DNA"/>
</dbReference>
<dbReference type="Proteomes" id="UP000265520">
    <property type="component" value="Unassembled WGS sequence"/>
</dbReference>
<dbReference type="Pfam" id="PF13456">
    <property type="entry name" value="RVT_3"/>
    <property type="match status" value="1"/>
</dbReference>
<comment type="caution">
    <text evidence="2">The sequence shown here is derived from an EMBL/GenBank/DDBJ whole genome shotgun (WGS) entry which is preliminary data.</text>
</comment>
<dbReference type="PANTHER" id="PTHR47074">
    <property type="entry name" value="BNAC02G40300D PROTEIN"/>
    <property type="match status" value="1"/>
</dbReference>
<dbReference type="PANTHER" id="PTHR47074:SF48">
    <property type="entry name" value="POLYNUCLEOTIDYL TRANSFERASE, RIBONUCLEASE H-LIKE SUPERFAMILY PROTEIN"/>
    <property type="match status" value="1"/>
</dbReference>
<reference evidence="2 3" key="1">
    <citation type="journal article" date="2018" name="Front. Plant Sci.">
        <title>Red Clover (Trifolium pratense) and Zigzag Clover (T. medium) - A Picture of Genomic Similarities and Differences.</title>
        <authorList>
            <person name="Dluhosova J."/>
            <person name="Istvanek J."/>
            <person name="Nedelnik J."/>
            <person name="Repkova J."/>
        </authorList>
    </citation>
    <scope>NUCLEOTIDE SEQUENCE [LARGE SCALE GENOMIC DNA]</scope>
    <source>
        <strain evidence="3">cv. 10/8</strain>
        <tissue evidence="2">Leaf</tissue>
    </source>
</reference>
<dbReference type="InterPro" id="IPR036397">
    <property type="entry name" value="RNaseH_sf"/>
</dbReference>
<dbReference type="CDD" id="cd06222">
    <property type="entry name" value="RNase_H_like"/>
    <property type="match status" value="1"/>
</dbReference>
<accession>A0A392QL60</accession>
<dbReference type="GO" id="GO:0003676">
    <property type="term" value="F:nucleic acid binding"/>
    <property type="evidence" value="ECO:0007669"/>
    <property type="project" value="InterPro"/>
</dbReference>
<dbReference type="SUPFAM" id="SSF53098">
    <property type="entry name" value="Ribonuclease H-like"/>
    <property type="match status" value="1"/>
</dbReference>
<evidence type="ECO:0000313" key="3">
    <source>
        <dbReference type="Proteomes" id="UP000265520"/>
    </source>
</evidence>
<evidence type="ECO:0000313" key="2">
    <source>
        <dbReference type="EMBL" id="MCI24679.1"/>
    </source>
</evidence>
<keyword evidence="3" id="KW-1185">Reference proteome</keyword>
<keyword evidence="2" id="KW-0689">Ribosomal protein</keyword>
<proteinExistence type="predicted"/>
<protein>
    <submittedName>
        <fullName evidence="2">60S ribosomal protein L23</fullName>
    </submittedName>
</protein>
<sequence length="151" mass="17187">VDAHLSSDGHWFSGLILRRWDRSAVGAATRSHRGSNDVTFGEAMGLNDAIDLVEKYRVTNVIFELDSQIVVNAVKRKLRVHKCWGAVIHRCVKFLQDNPNSSIVWTNRDRNRVAHALAKWAEMDPNQDWPNLMPSCIKSYIQKDIASLYSP</sequence>
<dbReference type="GO" id="GO:0005840">
    <property type="term" value="C:ribosome"/>
    <property type="evidence" value="ECO:0007669"/>
    <property type="project" value="UniProtKB-KW"/>
</dbReference>
<evidence type="ECO:0000259" key="1">
    <source>
        <dbReference type="Pfam" id="PF13456"/>
    </source>
</evidence>
<dbReference type="InterPro" id="IPR044730">
    <property type="entry name" value="RNase_H-like_dom_plant"/>
</dbReference>
<feature type="domain" description="RNase H type-1" evidence="1">
    <location>
        <begin position="13"/>
        <end position="121"/>
    </location>
</feature>
<dbReference type="GO" id="GO:0004523">
    <property type="term" value="F:RNA-DNA hybrid ribonuclease activity"/>
    <property type="evidence" value="ECO:0007669"/>
    <property type="project" value="InterPro"/>
</dbReference>
<dbReference type="InterPro" id="IPR052929">
    <property type="entry name" value="RNase_H-like_EbsB-rel"/>
</dbReference>
<dbReference type="InterPro" id="IPR012337">
    <property type="entry name" value="RNaseH-like_sf"/>
</dbReference>
<organism evidence="2 3">
    <name type="scientific">Trifolium medium</name>
    <dbReference type="NCBI Taxonomy" id="97028"/>
    <lineage>
        <taxon>Eukaryota</taxon>
        <taxon>Viridiplantae</taxon>
        <taxon>Streptophyta</taxon>
        <taxon>Embryophyta</taxon>
        <taxon>Tracheophyta</taxon>
        <taxon>Spermatophyta</taxon>
        <taxon>Magnoliopsida</taxon>
        <taxon>eudicotyledons</taxon>
        <taxon>Gunneridae</taxon>
        <taxon>Pentapetalae</taxon>
        <taxon>rosids</taxon>
        <taxon>fabids</taxon>
        <taxon>Fabales</taxon>
        <taxon>Fabaceae</taxon>
        <taxon>Papilionoideae</taxon>
        <taxon>50 kb inversion clade</taxon>
        <taxon>NPAAA clade</taxon>
        <taxon>Hologalegina</taxon>
        <taxon>IRL clade</taxon>
        <taxon>Trifolieae</taxon>
        <taxon>Trifolium</taxon>
    </lineage>
</organism>
<feature type="non-terminal residue" evidence="2">
    <location>
        <position position="1"/>
    </location>
</feature>
<keyword evidence="2" id="KW-0687">Ribonucleoprotein</keyword>
<dbReference type="InterPro" id="IPR002156">
    <property type="entry name" value="RNaseH_domain"/>
</dbReference>